<evidence type="ECO:0000313" key="2">
    <source>
        <dbReference type="EMBL" id="KAJ7034001.1"/>
    </source>
</evidence>
<dbReference type="Proteomes" id="UP001218188">
    <property type="component" value="Unassembled WGS sequence"/>
</dbReference>
<comment type="caution">
    <text evidence="2">The sequence shown here is derived from an EMBL/GenBank/DDBJ whole genome shotgun (WGS) entry which is preliminary data.</text>
</comment>
<feature type="compositionally biased region" description="Polar residues" evidence="1">
    <location>
        <begin position="119"/>
        <end position="130"/>
    </location>
</feature>
<feature type="region of interest" description="Disordered" evidence="1">
    <location>
        <begin position="1"/>
        <end position="27"/>
    </location>
</feature>
<protein>
    <submittedName>
        <fullName evidence="2">Uncharacterized protein</fullName>
    </submittedName>
</protein>
<dbReference type="EMBL" id="JARJCM010000061">
    <property type="protein sequence ID" value="KAJ7034001.1"/>
    <property type="molecule type" value="Genomic_DNA"/>
</dbReference>
<gene>
    <name evidence="2" type="ORF">C8F04DRAFT_1260501</name>
</gene>
<evidence type="ECO:0000256" key="1">
    <source>
        <dbReference type="SAM" id="MobiDB-lite"/>
    </source>
</evidence>
<dbReference type="AlphaFoldDB" id="A0AAD6SVT2"/>
<sequence length="200" mass="22043">MSPHKQSQRVSPITLPTSCTDSEPTTSGELTTIQEDLLLAKNYYECIGRREKIHEVAVKHHLKGLSAETLDLVITTFGNLQRSRAAVACGRELAFAEDSAKAEHAWAYSYAFERHTAPNHQGASQYSSGAHHNAGGKGAERTSASISPVLPRVEMPAGEREDPFDIKHTAWDANEAKLALKHIQNLVHRLVPKDTRLDLD</sequence>
<proteinExistence type="predicted"/>
<evidence type="ECO:0000313" key="3">
    <source>
        <dbReference type="Proteomes" id="UP001218188"/>
    </source>
</evidence>
<feature type="region of interest" description="Disordered" evidence="1">
    <location>
        <begin position="119"/>
        <end position="158"/>
    </location>
</feature>
<name>A0AAD6SVT2_9AGAR</name>
<accession>A0AAD6SVT2</accession>
<keyword evidence="3" id="KW-1185">Reference proteome</keyword>
<organism evidence="2 3">
    <name type="scientific">Mycena alexandri</name>
    <dbReference type="NCBI Taxonomy" id="1745969"/>
    <lineage>
        <taxon>Eukaryota</taxon>
        <taxon>Fungi</taxon>
        <taxon>Dikarya</taxon>
        <taxon>Basidiomycota</taxon>
        <taxon>Agaricomycotina</taxon>
        <taxon>Agaricomycetes</taxon>
        <taxon>Agaricomycetidae</taxon>
        <taxon>Agaricales</taxon>
        <taxon>Marasmiineae</taxon>
        <taxon>Mycenaceae</taxon>
        <taxon>Mycena</taxon>
    </lineage>
</organism>
<reference evidence="2" key="1">
    <citation type="submission" date="2023-03" db="EMBL/GenBank/DDBJ databases">
        <title>Massive genome expansion in bonnet fungi (Mycena s.s.) driven by repeated elements and novel gene families across ecological guilds.</title>
        <authorList>
            <consortium name="Lawrence Berkeley National Laboratory"/>
            <person name="Harder C.B."/>
            <person name="Miyauchi S."/>
            <person name="Viragh M."/>
            <person name="Kuo A."/>
            <person name="Thoen E."/>
            <person name="Andreopoulos B."/>
            <person name="Lu D."/>
            <person name="Skrede I."/>
            <person name="Drula E."/>
            <person name="Henrissat B."/>
            <person name="Morin E."/>
            <person name="Kohler A."/>
            <person name="Barry K."/>
            <person name="LaButti K."/>
            <person name="Morin E."/>
            <person name="Salamov A."/>
            <person name="Lipzen A."/>
            <person name="Mereny Z."/>
            <person name="Hegedus B."/>
            <person name="Baldrian P."/>
            <person name="Stursova M."/>
            <person name="Weitz H."/>
            <person name="Taylor A."/>
            <person name="Grigoriev I.V."/>
            <person name="Nagy L.G."/>
            <person name="Martin F."/>
            <person name="Kauserud H."/>
        </authorList>
    </citation>
    <scope>NUCLEOTIDE SEQUENCE</scope>
    <source>
        <strain evidence="2">CBHHK200</strain>
    </source>
</reference>